<organism evidence="1 2">
    <name type="scientific">Flavobacterium jejuense</name>
    <dbReference type="NCBI Taxonomy" id="1544455"/>
    <lineage>
        <taxon>Bacteria</taxon>
        <taxon>Pseudomonadati</taxon>
        <taxon>Bacteroidota</taxon>
        <taxon>Flavobacteriia</taxon>
        <taxon>Flavobacteriales</taxon>
        <taxon>Flavobacteriaceae</taxon>
        <taxon>Flavobacterium</taxon>
    </lineage>
</organism>
<dbReference type="Proteomes" id="UP000817854">
    <property type="component" value="Unassembled WGS sequence"/>
</dbReference>
<reference evidence="1" key="1">
    <citation type="submission" date="2019-05" db="EMBL/GenBank/DDBJ databases">
        <authorList>
            <person name="Lianzixin W."/>
        </authorList>
    </citation>
    <scope>NUCLEOTIDE SEQUENCE</scope>
    <source>
        <strain evidence="1">EC11</strain>
    </source>
</reference>
<evidence type="ECO:0000313" key="2">
    <source>
        <dbReference type="Proteomes" id="UP000817854"/>
    </source>
</evidence>
<sequence>MKKVFVFLLVSLISCKKEEKNISKPEIPEIKKEKSLVEKEIDDPFLFLSLKDTIDVKTLEFPFELERNAICVTISISYGWNAFDDRIHYIFSEDSIINAFKEKIPKSYLKGKRYKKKVEKIKLNNKKKSELLASLKAEKTINFQKYNQTDFTIDSNKISRCIVTDNNGYSITFLQNNTYNSFFYYAPIFALNKCDDETINKSVLKEFIELLKIWKVEL</sequence>
<evidence type="ECO:0008006" key="3">
    <source>
        <dbReference type="Google" id="ProtNLM"/>
    </source>
</evidence>
<dbReference type="RefSeq" id="WP_140960817.1">
    <property type="nucleotide sequence ID" value="NZ_VEVQ02000003.1"/>
</dbReference>
<dbReference type="EMBL" id="VEVQ02000003">
    <property type="protein sequence ID" value="NHN25069.1"/>
    <property type="molecule type" value="Genomic_DNA"/>
</dbReference>
<dbReference type="PROSITE" id="PS51257">
    <property type="entry name" value="PROKAR_LIPOPROTEIN"/>
    <property type="match status" value="1"/>
</dbReference>
<name>A0ABX0IQJ3_9FLAO</name>
<gene>
    <name evidence="1" type="ORF">FIA58_005195</name>
</gene>
<evidence type="ECO:0000313" key="1">
    <source>
        <dbReference type="EMBL" id="NHN25069.1"/>
    </source>
</evidence>
<comment type="caution">
    <text evidence="1">The sequence shown here is derived from an EMBL/GenBank/DDBJ whole genome shotgun (WGS) entry which is preliminary data.</text>
</comment>
<accession>A0ABX0IQJ3</accession>
<proteinExistence type="predicted"/>
<keyword evidence="2" id="KW-1185">Reference proteome</keyword>
<protein>
    <recommendedName>
        <fullName evidence="3">Lipoprotein</fullName>
    </recommendedName>
</protein>
<reference evidence="1" key="2">
    <citation type="submission" date="2020-02" db="EMBL/GenBank/DDBJ databases">
        <title>Flavobacterium profundi sp. nov., isolated from a deep-sea seamount.</title>
        <authorList>
            <person name="Zhang D.-C."/>
        </authorList>
    </citation>
    <scope>NUCLEOTIDE SEQUENCE</scope>
    <source>
        <strain evidence="1">EC11</strain>
    </source>
</reference>